<dbReference type="OrthoDB" id="4249747at2"/>
<dbReference type="STRING" id="1834516.BL253_28565"/>
<reference evidence="3" key="1">
    <citation type="submission" date="2016-10" db="EMBL/GenBank/DDBJ databases">
        <title>Frankia sp. NRRL B-16386 Genome sequencing.</title>
        <authorList>
            <person name="Ghodhbane-Gtari F."/>
            <person name="Swanson E."/>
            <person name="Gueddou A."/>
            <person name="Hezbri K."/>
            <person name="Ktari K."/>
            <person name="Nouioui I."/>
            <person name="Morris K."/>
            <person name="Simpson S."/>
            <person name="Abebe-Akele F."/>
            <person name="Thomas K."/>
            <person name="Gtari M."/>
            <person name="Tisa L.S."/>
        </authorList>
    </citation>
    <scope>NUCLEOTIDE SEQUENCE [LARGE SCALE GENOMIC DNA]</scope>
    <source>
        <strain evidence="3">NRRL B-16386</strain>
    </source>
</reference>
<feature type="compositionally biased region" description="Basic residues" evidence="1">
    <location>
        <begin position="59"/>
        <end position="68"/>
    </location>
</feature>
<organism evidence="2 3">
    <name type="scientific">Pseudofrankia asymbiotica</name>
    <dbReference type="NCBI Taxonomy" id="1834516"/>
    <lineage>
        <taxon>Bacteria</taxon>
        <taxon>Bacillati</taxon>
        <taxon>Actinomycetota</taxon>
        <taxon>Actinomycetes</taxon>
        <taxon>Frankiales</taxon>
        <taxon>Frankiaceae</taxon>
        <taxon>Pseudofrankia</taxon>
    </lineage>
</organism>
<dbReference type="InterPro" id="IPR009061">
    <property type="entry name" value="DNA-bd_dom_put_sf"/>
</dbReference>
<feature type="region of interest" description="Disordered" evidence="1">
    <location>
        <begin position="56"/>
        <end position="77"/>
    </location>
</feature>
<evidence type="ECO:0000313" key="3">
    <source>
        <dbReference type="Proteomes" id="UP000188929"/>
    </source>
</evidence>
<accession>A0A1V2I3D9</accession>
<proteinExistence type="predicted"/>
<dbReference type="AlphaFoldDB" id="A0A1V2I3D9"/>
<dbReference type="SUPFAM" id="SSF46955">
    <property type="entry name" value="Putative DNA-binding domain"/>
    <property type="match status" value="1"/>
</dbReference>
<protein>
    <submittedName>
        <fullName evidence="2">MarR family transcriptional regulator</fullName>
    </submittedName>
</protein>
<evidence type="ECO:0000313" key="2">
    <source>
        <dbReference type="EMBL" id="ONH24962.1"/>
    </source>
</evidence>
<keyword evidence="3" id="KW-1185">Reference proteome</keyword>
<name>A0A1V2I3D9_9ACTN</name>
<dbReference type="Proteomes" id="UP000188929">
    <property type="component" value="Unassembled WGS sequence"/>
</dbReference>
<comment type="caution">
    <text evidence="2">The sequence shown here is derived from an EMBL/GenBank/DDBJ whole genome shotgun (WGS) entry which is preliminary data.</text>
</comment>
<sequence>MPDDDPLLGYREMAERAGIKPVTLRSYRNQGRLPPPDDESVPDRPRWRLSTFEAWMRARPGHGGRPPKAKPDPDTTT</sequence>
<evidence type="ECO:0000256" key="1">
    <source>
        <dbReference type="SAM" id="MobiDB-lite"/>
    </source>
</evidence>
<feature type="region of interest" description="Disordered" evidence="1">
    <location>
        <begin position="21"/>
        <end position="44"/>
    </location>
</feature>
<gene>
    <name evidence="2" type="ORF">BL253_28565</name>
</gene>
<dbReference type="EMBL" id="MOMC01000065">
    <property type="protein sequence ID" value="ONH24962.1"/>
    <property type="molecule type" value="Genomic_DNA"/>
</dbReference>
<dbReference type="RefSeq" id="WP_076820490.1">
    <property type="nucleotide sequence ID" value="NZ_MOMC01000065.1"/>
</dbReference>